<evidence type="ECO:0000256" key="1">
    <source>
        <dbReference type="SAM" id="Phobius"/>
    </source>
</evidence>
<dbReference type="EMBL" id="BARS01058078">
    <property type="protein sequence ID" value="GAG45268.1"/>
    <property type="molecule type" value="Genomic_DNA"/>
</dbReference>
<keyword evidence="1" id="KW-0472">Membrane</keyword>
<reference evidence="3" key="1">
    <citation type="journal article" date="2014" name="Front. Microbiol.">
        <title>High frequency of phylogenetically diverse reductive dehalogenase-homologous genes in deep subseafloor sedimentary metagenomes.</title>
        <authorList>
            <person name="Kawai M."/>
            <person name="Futagami T."/>
            <person name="Toyoda A."/>
            <person name="Takaki Y."/>
            <person name="Nishi S."/>
            <person name="Hori S."/>
            <person name="Arai W."/>
            <person name="Tsubouchi T."/>
            <person name="Morono Y."/>
            <person name="Uchiyama I."/>
            <person name="Ito T."/>
            <person name="Fujiyama A."/>
            <person name="Inagaki F."/>
            <person name="Takami H."/>
        </authorList>
    </citation>
    <scope>NUCLEOTIDE SEQUENCE</scope>
    <source>
        <strain evidence="3">Expedition CK06-06</strain>
    </source>
</reference>
<keyword evidence="1" id="KW-1133">Transmembrane helix</keyword>
<evidence type="ECO:0000313" key="2">
    <source>
        <dbReference type="EMBL" id="GAG45235.1"/>
    </source>
</evidence>
<comment type="caution">
    <text evidence="3">The sequence shown here is derived from an EMBL/GenBank/DDBJ whole genome shotgun (WGS) entry which is preliminary data.</text>
</comment>
<organism evidence="3">
    <name type="scientific">marine sediment metagenome</name>
    <dbReference type="NCBI Taxonomy" id="412755"/>
    <lineage>
        <taxon>unclassified sequences</taxon>
        <taxon>metagenomes</taxon>
        <taxon>ecological metagenomes</taxon>
    </lineage>
</organism>
<sequence>MSESKIKKQIPTVFIMGLIVGIMVAYMILTSQQTVVEVIVSDPGDPVTVEKLQEEMS</sequence>
<gene>
    <name evidence="2" type="ORF">S01H1_84871</name>
    <name evidence="3" type="ORF">S01H1_84876</name>
</gene>
<feature type="transmembrane region" description="Helical" evidence="1">
    <location>
        <begin position="12"/>
        <end position="29"/>
    </location>
</feature>
<proteinExistence type="predicted"/>
<dbReference type="AlphaFoldDB" id="X0Y952"/>
<keyword evidence="1" id="KW-0812">Transmembrane</keyword>
<dbReference type="EMBL" id="BARS01058075">
    <property type="protein sequence ID" value="GAG45235.1"/>
    <property type="molecule type" value="Genomic_DNA"/>
</dbReference>
<accession>X0Y952</accession>
<evidence type="ECO:0000313" key="3">
    <source>
        <dbReference type="EMBL" id="GAG45268.1"/>
    </source>
</evidence>
<feature type="non-terminal residue" evidence="3">
    <location>
        <position position="57"/>
    </location>
</feature>
<name>X0Y952_9ZZZZ</name>
<protein>
    <submittedName>
        <fullName evidence="3">Uncharacterized protein</fullName>
    </submittedName>
</protein>